<keyword evidence="11" id="KW-1015">Disulfide bond</keyword>
<evidence type="ECO:0000313" key="20">
    <source>
        <dbReference type="EMBL" id="EDV28445.1"/>
    </source>
</evidence>
<gene>
    <name evidence="20" type="ORF">TRIADDRAFT_51358</name>
</gene>
<evidence type="ECO:0000256" key="17">
    <source>
        <dbReference type="SAM" id="MobiDB-lite"/>
    </source>
</evidence>
<evidence type="ECO:0000256" key="5">
    <source>
        <dbReference type="ARBA" id="ARBA00022729"/>
    </source>
</evidence>
<evidence type="ECO:0000256" key="2">
    <source>
        <dbReference type="ARBA" id="ARBA00022475"/>
    </source>
</evidence>
<dbReference type="PANTHER" id="PTHR10519:SF74">
    <property type="entry name" value="GAMMA-AMINOBUTYRIC ACID TYPE B RECEPTOR SUBUNIT 2"/>
    <property type="match status" value="1"/>
</dbReference>
<evidence type="ECO:0000256" key="3">
    <source>
        <dbReference type="ARBA" id="ARBA00022553"/>
    </source>
</evidence>
<evidence type="ECO:0000256" key="16">
    <source>
        <dbReference type="ARBA" id="ARBA00034104"/>
    </source>
</evidence>
<evidence type="ECO:0000256" key="6">
    <source>
        <dbReference type="ARBA" id="ARBA00022989"/>
    </source>
</evidence>
<dbReference type="GO" id="GO:0007214">
    <property type="term" value="P:gamma-aminobutyric acid signaling pathway"/>
    <property type="evidence" value="ECO:0000318"/>
    <property type="project" value="GO_Central"/>
</dbReference>
<dbReference type="FunFam" id="3.40.50.2300:FF:000379">
    <property type="entry name" value="Gamma-aminobutyric acid B receptor"/>
    <property type="match status" value="1"/>
</dbReference>
<dbReference type="CTD" id="6748862"/>
<dbReference type="KEGG" id="tad:TRIADDRAFT_51358"/>
<dbReference type="CDD" id="cd15047">
    <property type="entry name" value="7tmC_GABA-B-like"/>
    <property type="match status" value="1"/>
</dbReference>
<feature type="transmembrane region" description="Helical" evidence="18">
    <location>
        <begin position="542"/>
        <end position="564"/>
    </location>
</feature>
<keyword evidence="6 18" id="KW-1133">Transmembrane helix</keyword>
<dbReference type="FunFam" id="3.40.50.2300:FF:000072">
    <property type="entry name" value="Gamma-aminobutyric acid type B receptor subunit 2"/>
    <property type="match status" value="1"/>
</dbReference>
<comment type="subcellular location">
    <subcellularLocation>
        <location evidence="16">Postsynaptic cell membrane</location>
        <topology evidence="16">Multi-pass membrane protein</topology>
    </subcellularLocation>
</comment>
<keyword evidence="14" id="KW-0807">Transducer</keyword>
<dbReference type="eggNOG" id="KOG1055">
    <property type="taxonomic scope" value="Eukaryota"/>
</dbReference>
<dbReference type="PRINTS" id="PR00248">
    <property type="entry name" value="GPCRMGR"/>
</dbReference>
<feature type="domain" description="G-protein coupled receptors family 3 profile" evidence="19">
    <location>
        <begin position="502"/>
        <end position="693"/>
    </location>
</feature>
<dbReference type="GO" id="GO:0038039">
    <property type="term" value="C:G protein-coupled receptor heterodimeric complex"/>
    <property type="evidence" value="ECO:0000318"/>
    <property type="project" value="GO_Central"/>
</dbReference>
<evidence type="ECO:0000259" key="19">
    <source>
        <dbReference type="PROSITE" id="PS50259"/>
    </source>
</evidence>
<dbReference type="GO" id="GO:0045211">
    <property type="term" value="C:postsynaptic membrane"/>
    <property type="evidence" value="ECO:0007669"/>
    <property type="project" value="UniProtKB-SubCell"/>
</dbReference>
<evidence type="ECO:0000256" key="12">
    <source>
        <dbReference type="ARBA" id="ARBA00023170"/>
    </source>
</evidence>
<keyword evidence="10 18" id="KW-0472">Membrane</keyword>
<dbReference type="AlphaFoldDB" id="B3RIT4"/>
<dbReference type="InterPro" id="IPR002455">
    <property type="entry name" value="GPCR3_GABA-B"/>
</dbReference>
<feature type="transmembrane region" description="Helical" evidence="18">
    <location>
        <begin position="466"/>
        <end position="485"/>
    </location>
</feature>
<feature type="compositionally biased region" description="Acidic residues" evidence="17">
    <location>
        <begin position="911"/>
        <end position="921"/>
    </location>
</feature>
<evidence type="ECO:0000313" key="21">
    <source>
        <dbReference type="Proteomes" id="UP000009022"/>
    </source>
</evidence>
<dbReference type="HOGENOM" id="CLU_293445_0_0_1"/>
<dbReference type="Proteomes" id="UP000009022">
    <property type="component" value="Unassembled WGS sequence"/>
</dbReference>
<dbReference type="Gene3D" id="3.40.50.2300">
    <property type="match status" value="4"/>
</dbReference>
<feature type="transmembrane region" description="Helical" evidence="18">
    <location>
        <begin position="497"/>
        <end position="521"/>
    </location>
</feature>
<evidence type="ECO:0000256" key="13">
    <source>
        <dbReference type="ARBA" id="ARBA00023180"/>
    </source>
</evidence>
<feature type="compositionally biased region" description="Polar residues" evidence="17">
    <location>
        <begin position="783"/>
        <end position="792"/>
    </location>
</feature>
<keyword evidence="15" id="KW-0628">Postsynaptic cell membrane</keyword>
<keyword evidence="4 18" id="KW-0812">Transmembrane</keyword>
<feature type="compositionally biased region" description="Polar residues" evidence="17">
    <location>
        <begin position="922"/>
        <end position="933"/>
    </location>
</feature>
<keyword evidence="9" id="KW-0175">Coiled coil</keyword>
<dbReference type="RefSeq" id="XP_002107647.1">
    <property type="nucleotide sequence ID" value="XM_002107611.1"/>
</dbReference>
<evidence type="ECO:0000256" key="11">
    <source>
        <dbReference type="ARBA" id="ARBA00023157"/>
    </source>
</evidence>
<dbReference type="PhylomeDB" id="B3RIT4"/>
<dbReference type="GeneID" id="6748862"/>
<keyword evidence="2" id="KW-1003">Cell membrane</keyword>
<feature type="compositionally biased region" description="Polar residues" evidence="17">
    <location>
        <begin position="972"/>
        <end position="1025"/>
    </location>
</feature>
<dbReference type="InterPro" id="IPR028082">
    <property type="entry name" value="Peripla_BP_I"/>
</dbReference>
<dbReference type="PRINTS" id="PR01176">
    <property type="entry name" value="GABABRECEPTR"/>
</dbReference>
<dbReference type="Pfam" id="PF00003">
    <property type="entry name" value="7tm_3"/>
    <property type="match status" value="1"/>
</dbReference>
<evidence type="ECO:0000256" key="8">
    <source>
        <dbReference type="ARBA" id="ARBA00023040"/>
    </source>
</evidence>
<protein>
    <recommendedName>
        <fullName evidence="19">G-protein coupled receptors family 3 profile domain-containing protein</fullName>
    </recommendedName>
</protein>
<evidence type="ECO:0000256" key="15">
    <source>
        <dbReference type="ARBA" id="ARBA00023257"/>
    </source>
</evidence>
<dbReference type="OrthoDB" id="17569at2759"/>
<dbReference type="SUPFAM" id="SSF53822">
    <property type="entry name" value="Periplasmic binding protein-like I"/>
    <property type="match status" value="1"/>
</dbReference>
<feature type="transmembrane region" description="Helical" evidence="18">
    <location>
        <begin position="429"/>
        <end position="454"/>
    </location>
</feature>
<dbReference type="Pfam" id="PF01094">
    <property type="entry name" value="ANF_receptor"/>
    <property type="match status" value="2"/>
</dbReference>
<keyword evidence="13" id="KW-0325">Glycoprotein</keyword>
<sequence>MVVLGQKPIPLAVFAPQTQAEYDVHDTDIGGESHDSDVDARVGDVEQLLQGIRLAVQDINGRSDLLPGHQLKLLTKDTKCNIGYATKELFEIVQPNEQPCFMLIGADCDKVTQQIATVSKFWNLLTVSYGSTTPSLSNRLHYNYFFRTIPTDSLYYRAYLAILRQFNWTRVSILQEQYDQTVADRFRYTLTTNNIHVQDFVTFGKDADASFQQLKIYRYGLYGKNYAWLFTPHKYIIHKSEERTPHNCTDSQLSKAMEGVIVLEYHPVSPFDTLTITGTKVSQLSKRVLDVTKAENLQNRIPYGYDSIWAAALALNTTRQFYMKNNGEDILQTFNYNRQDIRRKLMEYMQTISFTGLSGPVGFTNDGDRKGLVMIGQMQNNKSVIVGYYNDMENQITTNGYTPFKWQGGKPPADKPAQITRKRMVGFNLYFGTCLAAGSAAGITLFFLLVNTIFQNHRYIRLTNPGINNVLLFGILISYATIPLLEINYFGDRSSNFLNMLCLLRYWVLLMGAIIPYSVMVAKMWRTYAVVTNIVRAGKDTYEVAMAIVMTVIIAIPAAILLLWNIVDPVHIQDRIGKIRDDDGNEILSHRLACSCQSYQYFLGSIYGYFTLLVLCGLYLAKETHQISSVILTDAKWISISAVNYALYVAAAPIGFFAGLNSPDVNFAILSLAIIYVSTSAVLIIFVPAMIAVCKYRSLTITEVAGFANSDRSEANKIISLGIENISLQQRLNAQDAEIDKLKTKILQTRKSRGEESKFYIPKKHYCKISSITLGGTQTSVINSYQNSQEGPSLSSSTVKEESSHQQSTDQPIAEAQTVLTANNDQNQEGESIEMKDLFSQPTQEVVAVIESNSFSRHSESNISFSEEVAPVILRVSDDEKEPSVPDRYSLLRNEDLLNKIIVIDSKDGNDDVQEETDEEAQMTTDNEQTTSHDGNFTDDDDCFDHIRSNNSEQVFDEEEQKVAVEDKKELSNTNPSDQQQLSDTTANNLQQSSEANPSDQEASSYTRSNDQQQPVNGRTRTLSYINEDGFITSDV</sequence>
<keyword evidence="12" id="KW-0675">Receptor</keyword>
<keyword evidence="3" id="KW-0597">Phosphoprotein</keyword>
<dbReference type="EMBL" id="DS985241">
    <property type="protein sequence ID" value="EDV28445.1"/>
    <property type="molecule type" value="Genomic_DNA"/>
</dbReference>
<dbReference type="PRINTS" id="PR01177">
    <property type="entry name" value="GABAB1RECPTR"/>
</dbReference>
<accession>B3RIT4</accession>
<feature type="transmembrane region" description="Helical" evidence="18">
    <location>
        <begin position="667"/>
        <end position="693"/>
    </location>
</feature>
<evidence type="ECO:0000256" key="4">
    <source>
        <dbReference type="ARBA" id="ARBA00022692"/>
    </source>
</evidence>
<dbReference type="PANTHER" id="PTHR10519">
    <property type="entry name" value="GABA-B RECEPTOR"/>
    <property type="match status" value="1"/>
</dbReference>
<dbReference type="STRING" id="10228.B3RIT4"/>
<evidence type="ECO:0000256" key="9">
    <source>
        <dbReference type="ARBA" id="ARBA00023054"/>
    </source>
</evidence>
<keyword evidence="5" id="KW-0732">Signal</keyword>
<feature type="transmembrane region" description="Helical" evidence="18">
    <location>
        <begin position="642"/>
        <end position="661"/>
    </location>
</feature>
<organism evidence="20 21">
    <name type="scientific">Trichoplax adhaerens</name>
    <name type="common">Trichoplax reptans</name>
    <dbReference type="NCBI Taxonomy" id="10228"/>
    <lineage>
        <taxon>Eukaryota</taxon>
        <taxon>Metazoa</taxon>
        <taxon>Placozoa</taxon>
        <taxon>Uniplacotomia</taxon>
        <taxon>Trichoplacea</taxon>
        <taxon>Trichoplacidae</taxon>
        <taxon>Trichoplax</taxon>
    </lineage>
</organism>
<evidence type="ECO:0000256" key="18">
    <source>
        <dbReference type="SAM" id="Phobius"/>
    </source>
</evidence>
<keyword evidence="8" id="KW-0297">G-protein coupled receptor</keyword>
<dbReference type="InParanoid" id="B3RIT4"/>
<dbReference type="PROSITE" id="PS50259">
    <property type="entry name" value="G_PROTEIN_RECEP_F3_4"/>
    <property type="match status" value="1"/>
</dbReference>
<evidence type="ECO:0000256" key="7">
    <source>
        <dbReference type="ARBA" id="ARBA00023018"/>
    </source>
</evidence>
<comment type="similarity">
    <text evidence="1">Belongs to the G-protein coupled receptor 3 family. GABA-B receptor subfamily.</text>
</comment>
<evidence type="ECO:0000256" key="14">
    <source>
        <dbReference type="ARBA" id="ARBA00023224"/>
    </source>
</evidence>
<feature type="region of interest" description="Disordered" evidence="17">
    <location>
        <begin position="783"/>
        <end position="812"/>
    </location>
</feature>
<feature type="compositionally biased region" description="Basic and acidic residues" evidence="17">
    <location>
        <begin position="961"/>
        <end position="971"/>
    </location>
</feature>
<evidence type="ECO:0000256" key="1">
    <source>
        <dbReference type="ARBA" id="ARBA00008991"/>
    </source>
</evidence>
<dbReference type="FunFam" id="3.40.50.2300:FF:000856">
    <property type="match status" value="1"/>
</dbReference>
<reference evidence="20 21" key="1">
    <citation type="journal article" date="2008" name="Nature">
        <title>The Trichoplax genome and the nature of placozoans.</title>
        <authorList>
            <person name="Srivastava M."/>
            <person name="Begovic E."/>
            <person name="Chapman J."/>
            <person name="Putnam N.H."/>
            <person name="Hellsten U."/>
            <person name="Kawashima T."/>
            <person name="Kuo A."/>
            <person name="Mitros T."/>
            <person name="Salamov A."/>
            <person name="Carpenter M.L."/>
            <person name="Signorovitch A.Y."/>
            <person name="Moreno M.A."/>
            <person name="Kamm K."/>
            <person name="Grimwood J."/>
            <person name="Schmutz J."/>
            <person name="Shapiro H."/>
            <person name="Grigoriev I.V."/>
            <person name="Buss L.W."/>
            <person name="Schierwater B."/>
            <person name="Dellaporta S.L."/>
            <person name="Rokhsar D.S."/>
        </authorList>
    </citation>
    <scope>NUCLEOTIDE SEQUENCE [LARGE SCALE GENOMIC DNA]</scope>
    <source>
        <strain evidence="20 21">Grell-BS-1999</strain>
    </source>
</reference>
<name>B3RIT4_TRIAD</name>
<dbReference type="CDD" id="cd06366">
    <property type="entry name" value="PBP1_GABAb_receptor"/>
    <property type="match status" value="1"/>
</dbReference>
<dbReference type="GO" id="GO:0004965">
    <property type="term" value="F:G protein-coupled GABA receptor activity"/>
    <property type="evidence" value="ECO:0000318"/>
    <property type="project" value="GO_Central"/>
</dbReference>
<keyword evidence="21" id="KW-1185">Reference proteome</keyword>
<keyword evidence="7" id="KW-0770">Synapse</keyword>
<evidence type="ECO:0000256" key="10">
    <source>
        <dbReference type="ARBA" id="ARBA00023136"/>
    </source>
</evidence>
<dbReference type="InterPro" id="IPR017978">
    <property type="entry name" value="GPCR_3_C"/>
</dbReference>
<feature type="transmembrane region" description="Helical" evidence="18">
    <location>
        <begin position="599"/>
        <end position="621"/>
    </location>
</feature>
<proteinExistence type="inferred from homology"/>
<dbReference type="InterPro" id="IPR000337">
    <property type="entry name" value="GPCR_3"/>
</dbReference>
<feature type="region of interest" description="Disordered" evidence="17">
    <location>
        <begin position="908"/>
        <end position="1036"/>
    </location>
</feature>
<dbReference type="InterPro" id="IPR001828">
    <property type="entry name" value="ANF_lig-bd_rcpt"/>
</dbReference>